<name>A0A4R1ETF0_9GAMM</name>
<comment type="caution">
    <text evidence="1">The sequence shown here is derived from an EMBL/GenBank/DDBJ whole genome shotgun (WGS) entry which is preliminary data.</text>
</comment>
<accession>A0A4R1ETF0</accession>
<proteinExistence type="predicted"/>
<evidence type="ECO:0000313" key="2">
    <source>
        <dbReference type="Proteomes" id="UP000294887"/>
    </source>
</evidence>
<dbReference type="OrthoDB" id="7052511at2"/>
<gene>
    <name evidence="1" type="ORF">EV695_3812</name>
</gene>
<evidence type="ECO:0000313" key="1">
    <source>
        <dbReference type="EMBL" id="TCJ83074.1"/>
    </source>
</evidence>
<keyword evidence="2" id="KW-1185">Reference proteome</keyword>
<dbReference type="Proteomes" id="UP000294887">
    <property type="component" value="Unassembled WGS sequence"/>
</dbReference>
<dbReference type="PANTHER" id="PTHR34598">
    <property type="entry name" value="BLL6449 PROTEIN"/>
    <property type="match status" value="1"/>
</dbReference>
<sequence>MRHPATVNYHIQSAERQCFQFDVDGITGNIIPPELVKTSIQAEDLRDNSSTVNFDVDGITFEKSATKIKDFIHSTDWEDTYNAEIRNLLIDKIGAKDVIVFDHTIRIDDPDSPRTPARNVHNDYSKMGAEERLIDILGKQKASQFSEGHYGFVNVWRPIEDIIRSSPLGFIRPSSIEAEDWMNIDLIYPDEVREILGVAANSNHEWFYQSHMTPEEVAIFNVFDNKGLPYLGHSALDMEIPEKVLSPRKSLESRTIVRY</sequence>
<dbReference type="PANTHER" id="PTHR34598:SF3">
    <property type="entry name" value="OXIDOREDUCTASE AN1597"/>
    <property type="match status" value="1"/>
</dbReference>
<dbReference type="EMBL" id="SMFQ01000005">
    <property type="protein sequence ID" value="TCJ83074.1"/>
    <property type="molecule type" value="Genomic_DNA"/>
</dbReference>
<protein>
    <recommendedName>
        <fullName evidence="3">Methyltransferase</fullName>
    </recommendedName>
</protein>
<dbReference type="GO" id="GO:0016491">
    <property type="term" value="F:oxidoreductase activity"/>
    <property type="evidence" value="ECO:0007669"/>
    <property type="project" value="InterPro"/>
</dbReference>
<evidence type="ECO:0008006" key="3">
    <source>
        <dbReference type="Google" id="ProtNLM"/>
    </source>
</evidence>
<dbReference type="RefSeq" id="WP_131907559.1">
    <property type="nucleotide sequence ID" value="NZ_BAAAFU010000007.1"/>
</dbReference>
<dbReference type="AlphaFoldDB" id="A0A4R1ETF0"/>
<reference evidence="1 2" key="1">
    <citation type="submission" date="2019-03" db="EMBL/GenBank/DDBJ databases">
        <title>Genomic Encyclopedia of Type Strains, Phase IV (KMG-IV): sequencing the most valuable type-strain genomes for metagenomic binning, comparative biology and taxonomic classification.</title>
        <authorList>
            <person name="Goeker M."/>
        </authorList>
    </citation>
    <scope>NUCLEOTIDE SEQUENCE [LARGE SCALE GENOMIC DNA]</scope>
    <source>
        <strain evidence="1 2">DSM 24830</strain>
    </source>
</reference>
<dbReference type="InterPro" id="IPR044053">
    <property type="entry name" value="AsaB-like"/>
</dbReference>
<organism evidence="1 2">
    <name type="scientific">Cocleimonas flava</name>
    <dbReference type="NCBI Taxonomy" id="634765"/>
    <lineage>
        <taxon>Bacteria</taxon>
        <taxon>Pseudomonadati</taxon>
        <taxon>Pseudomonadota</taxon>
        <taxon>Gammaproteobacteria</taxon>
        <taxon>Thiotrichales</taxon>
        <taxon>Thiotrichaceae</taxon>
        <taxon>Cocleimonas</taxon>
    </lineage>
</organism>
<dbReference type="NCBIfam" id="NF041278">
    <property type="entry name" value="CmcJ_NvfI_EfuI"/>
    <property type="match status" value="1"/>
</dbReference>